<keyword evidence="1" id="KW-0732">Signal</keyword>
<accession>A0A066XLE6</accession>
<dbReference type="Proteomes" id="UP000027238">
    <property type="component" value="Unassembled WGS sequence"/>
</dbReference>
<reference evidence="3" key="1">
    <citation type="journal article" date="2014" name="Genome Announc.">
        <title>Draft genome sequence of Colletotrichum sublineola, a destructive pathogen of cultivated sorghum.</title>
        <authorList>
            <person name="Baroncelli R."/>
            <person name="Sanz-Martin J.M."/>
            <person name="Rech G.E."/>
            <person name="Sukno S.A."/>
            <person name="Thon M.R."/>
        </authorList>
    </citation>
    <scope>NUCLEOTIDE SEQUENCE [LARGE SCALE GENOMIC DNA]</scope>
    <source>
        <strain evidence="3">TX430BB</strain>
    </source>
</reference>
<sequence>MKAPARRLLLLGYTAAVYVAAAPGQGDTRAAIICGDLGVLNIDVSQLPEGVSPSDLRMCAGHPNGRVRILDPQQGVSLVP</sequence>
<protein>
    <submittedName>
        <fullName evidence="2">Uncharacterized protein</fullName>
    </submittedName>
</protein>
<dbReference type="AlphaFoldDB" id="A0A066XLE6"/>
<feature type="chain" id="PRO_5001635044" evidence="1">
    <location>
        <begin position="22"/>
        <end position="80"/>
    </location>
</feature>
<feature type="signal peptide" evidence="1">
    <location>
        <begin position="1"/>
        <end position="21"/>
    </location>
</feature>
<organism evidence="2 3">
    <name type="scientific">Colletotrichum sublineola</name>
    <name type="common">Sorghum anthracnose fungus</name>
    <dbReference type="NCBI Taxonomy" id="1173701"/>
    <lineage>
        <taxon>Eukaryota</taxon>
        <taxon>Fungi</taxon>
        <taxon>Dikarya</taxon>
        <taxon>Ascomycota</taxon>
        <taxon>Pezizomycotina</taxon>
        <taxon>Sordariomycetes</taxon>
        <taxon>Hypocreomycetidae</taxon>
        <taxon>Glomerellales</taxon>
        <taxon>Glomerellaceae</taxon>
        <taxon>Colletotrichum</taxon>
        <taxon>Colletotrichum graminicola species complex</taxon>
    </lineage>
</organism>
<comment type="caution">
    <text evidence="2">The sequence shown here is derived from an EMBL/GenBank/DDBJ whole genome shotgun (WGS) entry which is preliminary data.</text>
</comment>
<name>A0A066XLE6_COLSU</name>
<gene>
    <name evidence="2" type="ORF">CSUB01_08475</name>
</gene>
<dbReference type="EMBL" id="JMSE01000413">
    <property type="protein sequence ID" value="KDN70028.1"/>
    <property type="molecule type" value="Genomic_DNA"/>
</dbReference>
<dbReference type="HOGENOM" id="CLU_180930_0_0_1"/>
<keyword evidence="3" id="KW-1185">Reference proteome</keyword>
<dbReference type="eggNOG" id="ENOG502T5Q0">
    <property type="taxonomic scope" value="Eukaryota"/>
</dbReference>
<dbReference type="OMA" id="DLRMCAG"/>
<evidence type="ECO:0000256" key="1">
    <source>
        <dbReference type="SAM" id="SignalP"/>
    </source>
</evidence>
<proteinExistence type="predicted"/>
<dbReference type="OrthoDB" id="3660930at2759"/>
<evidence type="ECO:0000313" key="2">
    <source>
        <dbReference type="EMBL" id="KDN70028.1"/>
    </source>
</evidence>
<evidence type="ECO:0000313" key="3">
    <source>
        <dbReference type="Proteomes" id="UP000027238"/>
    </source>
</evidence>